<dbReference type="PROSITE" id="PS50088">
    <property type="entry name" value="ANK_REPEAT"/>
    <property type="match status" value="7"/>
</dbReference>
<accession>A0A9D4YWV5</accession>
<evidence type="ECO:0000256" key="1">
    <source>
        <dbReference type="ARBA" id="ARBA00022737"/>
    </source>
</evidence>
<reference evidence="4" key="1">
    <citation type="journal article" date="2019" name="Plant J.">
        <title>Chlorella vulgaris genome assembly and annotation reveals the molecular basis for metabolic acclimation to high light conditions.</title>
        <authorList>
            <person name="Cecchin M."/>
            <person name="Marcolungo L."/>
            <person name="Rossato M."/>
            <person name="Girolomoni L."/>
            <person name="Cosentino E."/>
            <person name="Cuine S."/>
            <person name="Li-Beisson Y."/>
            <person name="Delledonne M."/>
            <person name="Ballottari M."/>
        </authorList>
    </citation>
    <scope>NUCLEOTIDE SEQUENCE</scope>
    <source>
        <strain evidence="4">211/11P</strain>
    </source>
</reference>
<evidence type="ECO:0000313" key="4">
    <source>
        <dbReference type="EMBL" id="KAI3430453.1"/>
    </source>
</evidence>
<evidence type="ECO:0000256" key="2">
    <source>
        <dbReference type="ARBA" id="ARBA00023043"/>
    </source>
</evidence>
<keyword evidence="5" id="KW-1185">Reference proteome</keyword>
<dbReference type="PANTHER" id="PTHR24198:SF165">
    <property type="entry name" value="ANKYRIN REPEAT-CONTAINING PROTEIN-RELATED"/>
    <property type="match status" value="1"/>
</dbReference>
<dbReference type="PROSITE" id="PS50297">
    <property type="entry name" value="ANK_REP_REGION"/>
    <property type="match status" value="4"/>
</dbReference>
<organism evidence="4 5">
    <name type="scientific">Chlorella vulgaris</name>
    <name type="common">Green alga</name>
    <dbReference type="NCBI Taxonomy" id="3077"/>
    <lineage>
        <taxon>Eukaryota</taxon>
        <taxon>Viridiplantae</taxon>
        <taxon>Chlorophyta</taxon>
        <taxon>core chlorophytes</taxon>
        <taxon>Trebouxiophyceae</taxon>
        <taxon>Chlorellales</taxon>
        <taxon>Chlorellaceae</taxon>
        <taxon>Chlorella clade</taxon>
        <taxon>Chlorella</taxon>
    </lineage>
</organism>
<name>A0A9D4YWV5_CHLVU</name>
<dbReference type="OrthoDB" id="507343at2759"/>
<evidence type="ECO:0000313" key="5">
    <source>
        <dbReference type="Proteomes" id="UP001055712"/>
    </source>
</evidence>
<evidence type="ECO:0008006" key="6">
    <source>
        <dbReference type="Google" id="ProtNLM"/>
    </source>
</evidence>
<dbReference type="Proteomes" id="UP001055712">
    <property type="component" value="Unassembled WGS sequence"/>
</dbReference>
<protein>
    <recommendedName>
        <fullName evidence="6">Ankyrin repeat protein</fullName>
    </recommendedName>
</protein>
<gene>
    <name evidence="4" type="ORF">D9Q98_005048</name>
</gene>
<feature type="repeat" description="ANK" evidence="3">
    <location>
        <begin position="209"/>
        <end position="241"/>
    </location>
</feature>
<dbReference type="EMBL" id="SIDB01000007">
    <property type="protein sequence ID" value="KAI3430453.1"/>
    <property type="molecule type" value="Genomic_DNA"/>
</dbReference>
<dbReference type="InterPro" id="IPR002110">
    <property type="entry name" value="Ankyrin_rpt"/>
</dbReference>
<feature type="repeat" description="ANK" evidence="3">
    <location>
        <begin position="78"/>
        <end position="110"/>
    </location>
</feature>
<sequence length="369" mass="37474">MSAIRIRVSEPEELDISELLAVAIRAGNVPRVLDLLPQQTTPVGFSLLEAACCGQRDVLELLIDAAGVMPLTSTADALGRTPLHLAAANGDYGAAQLLIARGADVNAHTVDNVTAVGYAAASGHRGLIQLLLDAGGDAGTRSVDGATPMLMAAEAGHCHCVEVFVQKGADVNAADASGTTPLLAALAGGHRRTAEALLNAGSSTGGRVGGRTALHWAAYHGMAGVLRQLLAGAGAADIDAEDAAGETALLLAARRGHHTAVELLLQHGASTEKANRGGVTPLIASSLFGHDSAVAALLARGAAIAVFDSTHRRTPLHWAALADAAESARMLLERGADGGVTDARGATAMDLAVEHDCSTVVQVFISFSS</sequence>
<dbReference type="PRINTS" id="PR01415">
    <property type="entry name" value="ANKYRIN"/>
</dbReference>
<dbReference type="SUPFAM" id="SSF48403">
    <property type="entry name" value="Ankyrin repeat"/>
    <property type="match status" value="1"/>
</dbReference>
<dbReference type="PANTHER" id="PTHR24198">
    <property type="entry name" value="ANKYRIN REPEAT AND PROTEIN KINASE DOMAIN-CONTAINING PROTEIN"/>
    <property type="match status" value="1"/>
</dbReference>
<keyword evidence="2 3" id="KW-0040">ANK repeat</keyword>
<comment type="caution">
    <text evidence="4">The sequence shown here is derived from an EMBL/GenBank/DDBJ whole genome shotgun (WGS) entry which is preliminary data.</text>
</comment>
<dbReference type="Pfam" id="PF00023">
    <property type="entry name" value="Ank"/>
    <property type="match status" value="1"/>
</dbReference>
<reference evidence="4" key="2">
    <citation type="submission" date="2020-11" db="EMBL/GenBank/DDBJ databases">
        <authorList>
            <person name="Cecchin M."/>
            <person name="Marcolungo L."/>
            <person name="Rossato M."/>
            <person name="Girolomoni L."/>
            <person name="Cosentino E."/>
            <person name="Cuine S."/>
            <person name="Li-Beisson Y."/>
            <person name="Delledonne M."/>
            <person name="Ballottari M."/>
        </authorList>
    </citation>
    <scope>NUCLEOTIDE SEQUENCE</scope>
    <source>
        <strain evidence="4">211/11P</strain>
        <tissue evidence="4">Whole cell</tissue>
    </source>
</reference>
<feature type="repeat" description="ANK" evidence="3">
    <location>
        <begin position="311"/>
        <end position="343"/>
    </location>
</feature>
<feature type="repeat" description="ANK" evidence="3">
    <location>
        <begin position="111"/>
        <end position="143"/>
    </location>
</feature>
<keyword evidence="1" id="KW-0677">Repeat</keyword>
<proteinExistence type="predicted"/>
<dbReference type="Gene3D" id="1.25.40.20">
    <property type="entry name" value="Ankyrin repeat-containing domain"/>
    <property type="match status" value="4"/>
</dbReference>
<dbReference type="AlphaFoldDB" id="A0A9D4YWV5"/>
<feature type="repeat" description="ANK" evidence="3">
    <location>
        <begin position="277"/>
        <end position="309"/>
    </location>
</feature>
<feature type="repeat" description="ANK" evidence="3">
    <location>
        <begin position="144"/>
        <end position="176"/>
    </location>
</feature>
<dbReference type="Pfam" id="PF12796">
    <property type="entry name" value="Ank_2"/>
    <property type="match status" value="3"/>
</dbReference>
<dbReference type="InterPro" id="IPR036770">
    <property type="entry name" value="Ankyrin_rpt-contain_sf"/>
</dbReference>
<evidence type="ECO:0000256" key="3">
    <source>
        <dbReference type="PROSITE-ProRule" id="PRU00023"/>
    </source>
</evidence>
<feature type="repeat" description="ANK" evidence="3">
    <location>
        <begin position="244"/>
        <end position="276"/>
    </location>
</feature>
<dbReference type="SMART" id="SM00248">
    <property type="entry name" value="ANK"/>
    <property type="match status" value="9"/>
</dbReference>